<dbReference type="AlphaFoldDB" id="A0A8T2JFG3"/>
<evidence type="ECO:0000313" key="3">
    <source>
        <dbReference type="Proteomes" id="UP000812440"/>
    </source>
</evidence>
<gene>
    <name evidence="2" type="ORF">GDO86_006813</name>
</gene>
<reference evidence="2" key="1">
    <citation type="thesis" date="2020" institute="ProQuest LLC" country="789 East Eisenhower Parkway, Ann Arbor, MI, USA">
        <title>Comparative Genomics and Chromosome Evolution.</title>
        <authorList>
            <person name="Mudd A.B."/>
        </authorList>
    </citation>
    <scope>NUCLEOTIDE SEQUENCE</scope>
    <source>
        <strain evidence="2">Female2</strain>
        <tissue evidence="2">Blood</tissue>
    </source>
</reference>
<protein>
    <submittedName>
        <fullName evidence="2">Uncharacterized protein</fullName>
    </submittedName>
</protein>
<feature type="region of interest" description="Disordered" evidence="1">
    <location>
        <begin position="81"/>
        <end position="102"/>
    </location>
</feature>
<proteinExistence type="predicted"/>
<organism evidence="2 3">
    <name type="scientific">Hymenochirus boettgeri</name>
    <name type="common">Congo dwarf clawed frog</name>
    <dbReference type="NCBI Taxonomy" id="247094"/>
    <lineage>
        <taxon>Eukaryota</taxon>
        <taxon>Metazoa</taxon>
        <taxon>Chordata</taxon>
        <taxon>Craniata</taxon>
        <taxon>Vertebrata</taxon>
        <taxon>Euteleostomi</taxon>
        <taxon>Amphibia</taxon>
        <taxon>Batrachia</taxon>
        <taxon>Anura</taxon>
        <taxon>Pipoidea</taxon>
        <taxon>Pipidae</taxon>
        <taxon>Pipinae</taxon>
        <taxon>Hymenochirus</taxon>
    </lineage>
</organism>
<evidence type="ECO:0000313" key="2">
    <source>
        <dbReference type="EMBL" id="KAG8441206.1"/>
    </source>
</evidence>
<name>A0A8T2JFG3_9PIPI</name>
<comment type="caution">
    <text evidence="2">The sequence shown here is derived from an EMBL/GenBank/DDBJ whole genome shotgun (WGS) entry which is preliminary data.</text>
</comment>
<dbReference type="EMBL" id="JAACNH010000006">
    <property type="protein sequence ID" value="KAG8441206.1"/>
    <property type="molecule type" value="Genomic_DNA"/>
</dbReference>
<keyword evidence="3" id="KW-1185">Reference proteome</keyword>
<evidence type="ECO:0000256" key="1">
    <source>
        <dbReference type="SAM" id="MobiDB-lite"/>
    </source>
</evidence>
<dbReference type="Proteomes" id="UP000812440">
    <property type="component" value="Chromosome 3"/>
</dbReference>
<sequence length="102" mass="11599">MCGGSRLCNLLIHQDVWQTLTGASIHVMYDCRPRRLLVVCPAQTYMCIKLDSQIRPREYLCIQHLGSPAFVPVMAYQDRHAEHPTTSGENVKENKTAINTEQ</sequence>
<accession>A0A8T2JFG3</accession>